<dbReference type="Proteomes" id="UP000478546">
    <property type="component" value="Unassembled WGS sequence"/>
</dbReference>
<sequence length="347" mass="40326">MKIDKILIIGSFGQGALENFYSESFKLLRIQVFKYDIQTPFRRYLGTSILNKVAYRLGFSNKFLDNINEELIEFAAKLKPNFILVFKGMEIYPETIDALKTNTKLIANYNPDHPFEFYSRGSGNQNILNSLPKYHIHFSYSKNITDKLKTQLNTDAYTIPFGYDSSKKAKRAESYLNDVIFIGAYDNSRAKILSNFNEIGVKIYGDTKWHSRSILNPRVKEMYQNKPLYGQSYIDVTYNSLASINLLRKQNILEKTHNMRTFEVPGYGGILLTNRTDEHLNFFEENKEAFYFESVEELKDQIIYLKKLSISAVEKIKADAYKRSVNSNYSYHDRAKSLISIVDQYLS</sequence>
<name>A0A6B2H5V0_9BACT</name>
<feature type="domain" description="Spore protein YkvP/CgeB glycosyl transferase-like" evidence="1">
    <location>
        <begin position="197"/>
        <end position="339"/>
    </location>
</feature>
<evidence type="ECO:0000259" key="1">
    <source>
        <dbReference type="Pfam" id="PF13524"/>
    </source>
</evidence>
<organism evidence="2 3">
    <name type="scientific">Pontibacter fetidus</name>
    <dbReference type="NCBI Taxonomy" id="2700082"/>
    <lineage>
        <taxon>Bacteria</taxon>
        <taxon>Pseudomonadati</taxon>
        <taxon>Bacteroidota</taxon>
        <taxon>Cytophagia</taxon>
        <taxon>Cytophagales</taxon>
        <taxon>Hymenobacteraceae</taxon>
        <taxon>Pontibacter</taxon>
    </lineage>
</organism>
<dbReference type="GO" id="GO:0016740">
    <property type="term" value="F:transferase activity"/>
    <property type="evidence" value="ECO:0007669"/>
    <property type="project" value="UniProtKB-KW"/>
</dbReference>
<gene>
    <name evidence="2" type="ORF">GWO68_01210</name>
</gene>
<keyword evidence="2" id="KW-0808">Transferase</keyword>
<evidence type="ECO:0000313" key="2">
    <source>
        <dbReference type="EMBL" id="NDK54522.1"/>
    </source>
</evidence>
<dbReference type="AlphaFoldDB" id="A0A6B2H5V0"/>
<dbReference type="RefSeq" id="WP_162344568.1">
    <property type="nucleotide sequence ID" value="NZ_JAAEAA010000001.1"/>
</dbReference>
<dbReference type="EMBL" id="JAAEAA010000001">
    <property type="protein sequence ID" value="NDK54522.1"/>
    <property type="molecule type" value="Genomic_DNA"/>
</dbReference>
<keyword evidence="3" id="KW-1185">Reference proteome</keyword>
<dbReference type="Pfam" id="PF13524">
    <property type="entry name" value="Glyco_trans_1_2"/>
    <property type="match status" value="1"/>
</dbReference>
<reference evidence="2 3" key="1">
    <citation type="submission" date="2020-01" db="EMBL/GenBank/DDBJ databases">
        <authorList>
            <person name="Kim M.K."/>
        </authorList>
    </citation>
    <scope>NUCLEOTIDE SEQUENCE [LARGE SCALE GENOMIC DNA]</scope>
    <source>
        <strain evidence="2 3">BT213</strain>
    </source>
</reference>
<dbReference type="InterPro" id="IPR055259">
    <property type="entry name" value="YkvP/CgeB_Glyco_trans-like"/>
</dbReference>
<protein>
    <submittedName>
        <fullName evidence="2">Glycosyltransferase</fullName>
    </submittedName>
</protein>
<proteinExistence type="predicted"/>
<evidence type="ECO:0000313" key="3">
    <source>
        <dbReference type="Proteomes" id="UP000478546"/>
    </source>
</evidence>
<accession>A0A6B2H5V0</accession>
<comment type="caution">
    <text evidence="2">The sequence shown here is derived from an EMBL/GenBank/DDBJ whole genome shotgun (WGS) entry which is preliminary data.</text>
</comment>